<feature type="binding site" evidence="12 15">
    <location>
        <position position="205"/>
    </location>
    <ligand>
        <name>pyruvate</name>
        <dbReference type="ChEBI" id="CHEBI:15361"/>
    </ligand>
</feature>
<evidence type="ECO:0000256" key="3">
    <source>
        <dbReference type="ARBA" id="ARBA00007592"/>
    </source>
</evidence>
<protein>
    <recommendedName>
        <fullName evidence="4 12">4-hydroxy-tetrahydrodipicolinate synthase</fullName>
        <shortName evidence="12">HTPA synthase</shortName>
        <ecNumber evidence="4 12">4.3.3.7</ecNumber>
    </recommendedName>
</protein>
<reference evidence="16" key="1">
    <citation type="submission" date="2021-03" db="EMBL/GenBank/DDBJ databases">
        <title>Comparative Genomics and Metabolomics in the genus Turicibacter.</title>
        <authorList>
            <person name="Maki J."/>
            <person name="Looft T."/>
        </authorList>
    </citation>
    <scope>NUCLEOTIDE SEQUENCE</scope>
    <source>
        <strain evidence="16">ISU324</strain>
    </source>
</reference>
<dbReference type="GO" id="GO:0005829">
    <property type="term" value="C:cytosol"/>
    <property type="evidence" value="ECO:0007669"/>
    <property type="project" value="TreeGrafter"/>
</dbReference>
<feature type="binding site" evidence="12 15">
    <location>
        <position position="47"/>
    </location>
    <ligand>
        <name>pyruvate</name>
        <dbReference type="ChEBI" id="CHEBI:15361"/>
    </ligand>
</feature>
<accession>A0A9Q9CIW1</accession>
<dbReference type="InterPro" id="IPR020625">
    <property type="entry name" value="Schiff_base-form_aldolases_AS"/>
</dbReference>
<dbReference type="GO" id="GO:0019877">
    <property type="term" value="P:diaminopimelate biosynthetic process"/>
    <property type="evidence" value="ECO:0007669"/>
    <property type="project" value="UniProtKB-UniRule"/>
</dbReference>
<keyword evidence="9 12" id="KW-0456">Lyase</keyword>
<dbReference type="HAMAP" id="MF_00418">
    <property type="entry name" value="DapA"/>
    <property type="match status" value="1"/>
</dbReference>
<sequence length="293" mass="32007">MKSFGPVITAMVTPFDEYNQLNISSLRKLIIHLLKHGSTSLVITGTTGEAPTLTAIERLRIWETAVDFAGGTVPIIAGVGTNNTKTTIHNVKLAEEIGADAVLVVTPYYNKPNQVGLMTHFKEIANSTDLPILLYNIPSRTGVSLTLESILELAEIKNIVGIKDSSGDLNLLKALKEQAPDHFCLYSGDDSNYLETIKLGGDGVISVASHVAGLQMNQIYQLYQKGKVEEAEALNEKLKPLYKGLFCTTNPIPIKAILNQLGMEVGGLRLPLVEMDQFETLELFNELRGLLDE</sequence>
<evidence type="ECO:0000256" key="2">
    <source>
        <dbReference type="ARBA" id="ARBA00005120"/>
    </source>
</evidence>
<feature type="active site" description="Schiff-base intermediate with substrate" evidence="12 14">
    <location>
        <position position="163"/>
    </location>
</feature>
<dbReference type="EC" id="4.3.3.7" evidence="4 12"/>
<feature type="active site" description="Proton donor/acceptor" evidence="12 14">
    <location>
        <position position="135"/>
    </location>
</feature>
<dbReference type="SUPFAM" id="SSF51569">
    <property type="entry name" value="Aldolase"/>
    <property type="match status" value="1"/>
</dbReference>
<evidence type="ECO:0000256" key="7">
    <source>
        <dbReference type="ARBA" id="ARBA00022915"/>
    </source>
</evidence>
<dbReference type="Gene3D" id="3.20.20.70">
    <property type="entry name" value="Aldolase class I"/>
    <property type="match status" value="1"/>
</dbReference>
<dbReference type="GO" id="GO:0008840">
    <property type="term" value="F:4-hydroxy-tetrahydrodipicolinate synthase activity"/>
    <property type="evidence" value="ECO:0007669"/>
    <property type="project" value="UniProtKB-UniRule"/>
</dbReference>
<dbReference type="RefSeq" id="WP_055276539.1">
    <property type="nucleotide sequence ID" value="NZ_CP071250.1"/>
</dbReference>
<feature type="site" description="Part of a proton relay during catalysis" evidence="12">
    <location>
        <position position="46"/>
    </location>
</feature>
<evidence type="ECO:0000256" key="5">
    <source>
        <dbReference type="ARBA" id="ARBA00022490"/>
    </source>
</evidence>
<dbReference type="PROSITE" id="PS00665">
    <property type="entry name" value="DHDPS_1"/>
    <property type="match status" value="1"/>
</dbReference>
<evidence type="ECO:0000256" key="6">
    <source>
        <dbReference type="ARBA" id="ARBA00022605"/>
    </source>
</evidence>
<evidence type="ECO:0000256" key="10">
    <source>
        <dbReference type="ARBA" id="ARBA00023270"/>
    </source>
</evidence>
<dbReference type="EMBL" id="CP071250">
    <property type="protein sequence ID" value="UUF07786.1"/>
    <property type="molecule type" value="Genomic_DNA"/>
</dbReference>
<name>A0A9Q9CIW1_9FIRM</name>
<dbReference type="PANTHER" id="PTHR12128:SF66">
    <property type="entry name" value="4-HYDROXY-2-OXOGLUTARATE ALDOLASE, MITOCHONDRIAL"/>
    <property type="match status" value="1"/>
</dbReference>
<evidence type="ECO:0000256" key="14">
    <source>
        <dbReference type="PIRSR" id="PIRSR001365-1"/>
    </source>
</evidence>
<evidence type="ECO:0000256" key="12">
    <source>
        <dbReference type="HAMAP-Rule" id="MF_00418"/>
    </source>
</evidence>
<keyword evidence="5 12" id="KW-0963">Cytoplasm</keyword>
<evidence type="ECO:0000256" key="15">
    <source>
        <dbReference type="PIRSR" id="PIRSR001365-2"/>
    </source>
</evidence>
<proteinExistence type="inferred from homology"/>
<dbReference type="InterPro" id="IPR020624">
    <property type="entry name" value="Schiff_base-form_aldolases_CS"/>
</dbReference>
<evidence type="ECO:0000313" key="17">
    <source>
        <dbReference type="Proteomes" id="UP001058072"/>
    </source>
</evidence>
<dbReference type="PIRSF" id="PIRSF001365">
    <property type="entry name" value="DHDPS"/>
    <property type="match status" value="1"/>
</dbReference>
<dbReference type="Pfam" id="PF00701">
    <property type="entry name" value="DHDPS"/>
    <property type="match status" value="1"/>
</dbReference>
<dbReference type="SMART" id="SM01130">
    <property type="entry name" value="DHDPS"/>
    <property type="match status" value="1"/>
</dbReference>
<gene>
    <name evidence="12 16" type="primary">dapA</name>
    <name evidence="16" type="ORF">J0J70_09165</name>
</gene>
<organism evidence="16 17">
    <name type="scientific">Turicibacter bilis</name>
    <dbReference type="NCBI Taxonomy" id="2735723"/>
    <lineage>
        <taxon>Bacteria</taxon>
        <taxon>Bacillati</taxon>
        <taxon>Bacillota</taxon>
        <taxon>Erysipelotrichia</taxon>
        <taxon>Erysipelotrichales</taxon>
        <taxon>Turicibacteraceae</taxon>
        <taxon>Turicibacter</taxon>
    </lineage>
</organism>
<evidence type="ECO:0000256" key="13">
    <source>
        <dbReference type="PIRNR" id="PIRNR001365"/>
    </source>
</evidence>
<dbReference type="AlphaFoldDB" id="A0A9Q9CIW1"/>
<keyword evidence="6 12" id="KW-0028">Amino-acid biosynthesis</keyword>
<dbReference type="NCBIfam" id="TIGR00674">
    <property type="entry name" value="dapA"/>
    <property type="match status" value="1"/>
</dbReference>
<evidence type="ECO:0000256" key="11">
    <source>
        <dbReference type="ARBA" id="ARBA00047836"/>
    </source>
</evidence>
<dbReference type="InterPro" id="IPR002220">
    <property type="entry name" value="DapA-like"/>
</dbReference>
<comment type="similarity">
    <text evidence="3 12 13">Belongs to the DapA family.</text>
</comment>
<comment type="pathway">
    <text evidence="2 12">Amino-acid biosynthesis; L-lysine biosynthesis via DAP pathway; (S)-tetrahydrodipicolinate from L-aspartate: step 3/4.</text>
</comment>
<evidence type="ECO:0000256" key="4">
    <source>
        <dbReference type="ARBA" id="ARBA00012086"/>
    </source>
</evidence>
<evidence type="ECO:0000256" key="9">
    <source>
        <dbReference type="ARBA" id="ARBA00023239"/>
    </source>
</evidence>
<comment type="catalytic activity">
    <reaction evidence="11 12">
        <text>L-aspartate 4-semialdehyde + pyruvate = (2S,4S)-4-hydroxy-2,3,4,5-tetrahydrodipicolinate + H2O + H(+)</text>
        <dbReference type="Rhea" id="RHEA:34171"/>
        <dbReference type="ChEBI" id="CHEBI:15361"/>
        <dbReference type="ChEBI" id="CHEBI:15377"/>
        <dbReference type="ChEBI" id="CHEBI:15378"/>
        <dbReference type="ChEBI" id="CHEBI:67139"/>
        <dbReference type="ChEBI" id="CHEBI:537519"/>
        <dbReference type="EC" id="4.3.3.7"/>
    </reaction>
</comment>
<feature type="site" description="Part of a proton relay during catalysis" evidence="12">
    <location>
        <position position="109"/>
    </location>
</feature>
<dbReference type="PROSITE" id="PS00666">
    <property type="entry name" value="DHDPS_2"/>
    <property type="match status" value="1"/>
</dbReference>
<evidence type="ECO:0000256" key="8">
    <source>
        <dbReference type="ARBA" id="ARBA00023154"/>
    </source>
</evidence>
<keyword evidence="10 12" id="KW-0704">Schiff base</keyword>
<keyword evidence="8 12" id="KW-0457">Lysine biosynthesis</keyword>
<dbReference type="InterPro" id="IPR005263">
    <property type="entry name" value="DapA"/>
</dbReference>
<comment type="caution">
    <text evidence="12">Was originally thought to be a dihydrodipicolinate synthase (DHDPS), catalyzing the condensation of (S)-aspartate-beta-semialdehyde [(S)-ASA] and pyruvate to dihydrodipicolinate (DHDP). However, it was shown in E.coli that the product of the enzymatic reaction is not dihydrodipicolinate but in fact (4S)-4-hydroxy-2,3,4,5-tetrahydro-(2S)-dipicolinic acid (HTPA), and that the consecutive dehydration reaction leading to DHDP is not spontaneous but catalyzed by DapB.</text>
</comment>
<keyword evidence="7 12" id="KW-0220">Diaminopimelate biosynthesis</keyword>
<evidence type="ECO:0000256" key="1">
    <source>
        <dbReference type="ARBA" id="ARBA00003294"/>
    </source>
</evidence>
<evidence type="ECO:0000313" key="16">
    <source>
        <dbReference type="EMBL" id="UUF07786.1"/>
    </source>
</evidence>
<dbReference type="Proteomes" id="UP001058072">
    <property type="component" value="Chromosome"/>
</dbReference>
<comment type="subunit">
    <text evidence="12">Homotetramer; dimer of dimers.</text>
</comment>
<dbReference type="GO" id="GO:0009089">
    <property type="term" value="P:lysine biosynthetic process via diaminopimelate"/>
    <property type="evidence" value="ECO:0007669"/>
    <property type="project" value="UniProtKB-UniRule"/>
</dbReference>
<dbReference type="InterPro" id="IPR013785">
    <property type="entry name" value="Aldolase_TIM"/>
</dbReference>
<comment type="function">
    <text evidence="1 12">Catalyzes the condensation of (S)-aspartate-beta-semialdehyde [(S)-ASA] and pyruvate to 4-hydroxy-tetrahydrodipicolinate (HTPA).</text>
</comment>
<dbReference type="CDD" id="cd00950">
    <property type="entry name" value="DHDPS"/>
    <property type="match status" value="1"/>
</dbReference>
<comment type="subcellular location">
    <subcellularLocation>
        <location evidence="12">Cytoplasm</location>
    </subcellularLocation>
</comment>
<dbReference type="PANTHER" id="PTHR12128">
    <property type="entry name" value="DIHYDRODIPICOLINATE SYNTHASE"/>
    <property type="match status" value="1"/>
</dbReference>
<dbReference type="PRINTS" id="PR00146">
    <property type="entry name" value="DHPICSNTHASE"/>
</dbReference>